<dbReference type="AlphaFoldDB" id="A0A197JPC1"/>
<protein>
    <submittedName>
        <fullName evidence="2">Uncharacterized protein</fullName>
    </submittedName>
</protein>
<reference evidence="2 3" key="1">
    <citation type="submission" date="2016-05" db="EMBL/GenBank/DDBJ databases">
        <title>Genome sequencing reveals origins of a unique bacterial endosymbiosis in the earliest lineages of terrestrial Fungi.</title>
        <authorList>
            <consortium name="DOE Joint Genome Institute"/>
            <person name="Uehling J."/>
            <person name="Gryganskyi A."/>
            <person name="Hameed K."/>
            <person name="Tschaplinski T."/>
            <person name="Misztal P."/>
            <person name="Wu S."/>
            <person name="Desiro A."/>
            <person name="Vande Pol N."/>
            <person name="Du Z.-Y."/>
            <person name="Zienkiewicz A."/>
            <person name="Zienkiewicz K."/>
            <person name="Morin E."/>
            <person name="Tisserant E."/>
            <person name="Splivallo R."/>
            <person name="Hainaut M."/>
            <person name="Henrissat B."/>
            <person name="Ohm R."/>
            <person name="Kuo A."/>
            <person name="Yan J."/>
            <person name="Lipzen A."/>
            <person name="Nolan M."/>
            <person name="Labutti K."/>
            <person name="Barry K."/>
            <person name="Goldstein A."/>
            <person name="Labbe J."/>
            <person name="Schadt C."/>
            <person name="Tuskan G."/>
            <person name="Grigoriev I."/>
            <person name="Martin F."/>
            <person name="Vilgalys R."/>
            <person name="Bonito G."/>
        </authorList>
    </citation>
    <scope>NUCLEOTIDE SEQUENCE [LARGE SCALE GENOMIC DNA]</scope>
    <source>
        <strain evidence="2 3">AG-77</strain>
    </source>
</reference>
<feature type="non-terminal residue" evidence="2">
    <location>
        <position position="509"/>
    </location>
</feature>
<feature type="compositionally biased region" description="Acidic residues" evidence="1">
    <location>
        <begin position="173"/>
        <end position="182"/>
    </location>
</feature>
<evidence type="ECO:0000313" key="2">
    <source>
        <dbReference type="EMBL" id="OAQ26199.1"/>
    </source>
</evidence>
<organism evidence="2 3">
    <name type="scientific">Linnemannia elongata AG-77</name>
    <dbReference type="NCBI Taxonomy" id="1314771"/>
    <lineage>
        <taxon>Eukaryota</taxon>
        <taxon>Fungi</taxon>
        <taxon>Fungi incertae sedis</taxon>
        <taxon>Mucoromycota</taxon>
        <taxon>Mortierellomycotina</taxon>
        <taxon>Mortierellomycetes</taxon>
        <taxon>Mortierellales</taxon>
        <taxon>Mortierellaceae</taxon>
        <taxon>Linnemannia</taxon>
    </lineage>
</organism>
<name>A0A197JPC1_9FUNG</name>
<evidence type="ECO:0000313" key="3">
    <source>
        <dbReference type="Proteomes" id="UP000078512"/>
    </source>
</evidence>
<evidence type="ECO:0000256" key="1">
    <source>
        <dbReference type="SAM" id="MobiDB-lite"/>
    </source>
</evidence>
<accession>A0A197JPC1</accession>
<proteinExistence type="predicted"/>
<sequence length="509" mass="57576">MDSKNNADNTESTTSGRQKQSWRTALKELPHASYFESVKEPVNIKHLDYFAYANATLDKKEYYHHLWASKILPLIKNSTLECLRSQGTRLKREWSETSTTEAFWTQALEDELSKQASENSKRARINAETHLVVQLKDAGVHLSKRMRRDWDALDSASEPALSSQEHATQEALSGEEDEDSEEEARGAARSLTMQCLFGSDFLSSDPIDPSICSDTLSQGTMEEPLPVRIDRMVGPGTLSDHLTGENDYWVGDKNISQQLNKWRREQVDDQSFLTDHDVQEILSLNFIFNHPLVKSLQEQERALWSHRLSEKEHSFVVQVSLACMDQEQEIAEQSVYSLAMKDDLMSSSVFRAARNLMATNALWADMVLVHDNEDSIIERFFKPLVNGFFGSVAGTKLCWTRDALKTGTVDTGELLYPDCMLTTVNGPQQTVLVAEVKKFDAAQQECDRDRVKLFVEMKRCLDGLLTSGVDGPVIGLLAQRHRVEVWALTLPYEAVYLPTHLGSFDMILS</sequence>
<dbReference type="OrthoDB" id="2439449at2759"/>
<feature type="region of interest" description="Disordered" evidence="1">
    <location>
        <begin position="1"/>
        <end position="22"/>
    </location>
</feature>
<dbReference type="EMBL" id="KV442069">
    <property type="protein sequence ID" value="OAQ26199.1"/>
    <property type="molecule type" value="Genomic_DNA"/>
</dbReference>
<gene>
    <name evidence="2" type="ORF">K457DRAFT_34640</name>
</gene>
<dbReference type="Proteomes" id="UP000078512">
    <property type="component" value="Unassembled WGS sequence"/>
</dbReference>
<feature type="region of interest" description="Disordered" evidence="1">
    <location>
        <begin position="153"/>
        <end position="188"/>
    </location>
</feature>
<keyword evidence="3" id="KW-1185">Reference proteome</keyword>